<evidence type="ECO:0000313" key="7">
    <source>
        <dbReference type="EMBL" id="KCW83454.1"/>
    </source>
</evidence>
<evidence type="ECO:0000259" key="6">
    <source>
        <dbReference type="PROSITE" id="PS51294"/>
    </source>
</evidence>
<keyword evidence="3" id="KW-0238">DNA-binding</keyword>
<keyword evidence="2" id="KW-0677">Repeat</keyword>
<dbReference type="InterPro" id="IPR001005">
    <property type="entry name" value="SANT/Myb"/>
</dbReference>
<dbReference type="GO" id="GO:0000987">
    <property type="term" value="F:cis-regulatory region sequence-specific DNA binding"/>
    <property type="evidence" value="ECO:0000318"/>
    <property type="project" value="GO_Central"/>
</dbReference>
<dbReference type="GO" id="GO:0006355">
    <property type="term" value="P:regulation of DNA-templated transcription"/>
    <property type="evidence" value="ECO:0000318"/>
    <property type="project" value="GO_Central"/>
</dbReference>
<dbReference type="Gramene" id="KCW83454">
    <property type="protein sequence ID" value="KCW83454"/>
    <property type="gene ID" value="EUGRSUZ_B00373"/>
</dbReference>
<dbReference type="SUPFAM" id="SSF46689">
    <property type="entry name" value="Homeodomain-like"/>
    <property type="match status" value="1"/>
</dbReference>
<dbReference type="InterPro" id="IPR017930">
    <property type="entry name" value="Myb_dom"/>
</dbReference>
<name>A0A059CZ39_EUCGR</name>
<dbReference type="GO" id="GO:0005634">
    <property type="term" value="C:nucleus"/>
    <property type="evidence" value="ECO:0000318"/>
    <property type="project" value="GO_Central"/>
</dbReference>
<evidence type="ECO:0000256" key="2">
    <source>
        <dbReference type="ARBA" id="ARBA00022737"/>
    </source>
</evidence>
<protein>
    <submittedName>
        <fullName evidence="7">Uncharacterized protein</fullName>
    </submittedName>
</protein>
<comment type="subcellular location">
    <subcellularLocation>
        <location evidence="1">Nucleus</location>
    </subcellularLocation>
</comment>
<reference evidence="7" key="1">
    <citation type="submission" date="2013-07" db="EMBL/GenBank/DDBJ databases">
        <title>The genome of Eucalyptus grandis.</title>
        <authorList>
            <person name="Schmutz J."/>
            <person name="Hayes R."/>
            <person name="Myburg A."/>
            <person name="Tuskan G."/>
            <person name="Grattapaglia D."/>
            <person name="Rokhsar D.S."/>
        </authorList>
    </citation>
    <scope>NUCLEOTIDE SEQUENCE</scope>
    <source>
        <tissue evidence="7">Leaf extractions</tissue>
    </source>
</reference>
<feature type="domain" description="Myb-like" evidence="5">
    <location>
        <begin position="5"/>
        <end position="57"/>
    </location>
</feature>
<dbReference type="CDD" id="cd00167">
    <property type="entry name" value="SANT"/>
    <property type="match status" value="2"/>
</dbReference>
<dbReference type="EMBL" id="KK198754">
    <property type="protein sequence ID" value="KCW83454.1"/>
    <property type="molecule type" value="Genomic_DNA"/>
</dbReference>
<feature type="domain" description="Myb-like" evidence="5">
    <location>
        <begin position="58"/>
        <end position="108"/>
    </location>
</feature>
<dbReference type="PANTHER" id="PTHR47999">
    <property type="entry name" value="TRANSCRIPTION FACTOR MYB8-RELATED-RELATED"/>
    <property type="match status" value="1"/>
</dbReference>
<organism evidence="7">
    <name type="scientific">Eucalyptus grandis</name>
    <name type="common">Flooded gum</name>
    <dbReference type="NCBI Taxonomy" id="71139"/>
    <lineage>
        <taxon>Eukaryota</taxon>
        <taxon>Viridiplantae</taxon>
        <taxon>Streptophyta</taxon>
        <taxon>Embryophyta</taxon>
        <taxon>Tracheophyta</taxon>
        <taxon>Spermatophyta</taxon>
        <taxon>Magnoliopsida</taxon>
        <taxon>eudicotyledons</taxon>
        <taxon>Gunneridae</taxon>
        <taxon>Pentapetalae</taxon>
        <taxon>rosids</taxon>
        <taxon>malvids</taxon>
        <taxon>Myrtales</taxon>
        <taxon>Myrtaceae</taxon>
        <taxon>Myrtoideae</taxon>
        <taxon>Eucalypteae</taxon>
        <taxon>Eucalyptus</taxon>
    </lineage>
</organism>
<evidence type="ECO:0000256" key="3">
    <source>
        <dbReference type="ARBA" id="ARBA00023125"/>
    </source>
</evidence>
<dbReference type="SMART" id="SM00717">
    <property type="entry name" value="SANT"/>
    <property type="match status" value="2"/>
</dbReference>
<sequence length="221" mass="25365">MKGEKKEHRKGLWTAEEDRLLADYVRVHGKGKWNRIPQMTGLKRCGKSCRLRWMNYLSPSVKRGDFSEEEDDLIIRLHNLLGNRWSLIAGRVPGRTDNQVKNHWNTHLSKRLGLKKGKGRADDHRPRTHLKKEKENHAMVLGSSLEPPSSDHLEETARKITGDDKSSRGALVECDSSQQLATPSNEFQNPFWFFNSDLNLYSPDFTDRLGEYALDLVSDGL</sequence>
<feature type="domain" description="HTH myb-type" evidence="6">
    <location>
        <begin position="58"/>
        <end position="112"/>
    </location>
</feature>
<dbReference type="STRING" id="71139.A0A059CZ39"/>
<dbReference type="InterPro" id="IPR009057">
    <property type="entry name" value="Homeodomain-like_sf"/>
</dbReference>
<dbReference type="FunFam" id="1.10.10.60:FF:000001">
    <property type="entry name" value="MYB-related transcription factor"/>
    <property type="match status" value="1"/>
</dbReference>
<evidence type="ECO:0000256" key="4">
    <source>
        <dbReference type="ARBA" id="ARBA00023242"/>
    </source>
</evidence>
<dbReference type="AlphaFoldDB" id="A0A059CZ39"/>
<dbReference type="Pfam" id="PF00249">
    <property type="entry name" value="Myb_DNA-binding"/>
    <property type="match status" value="2"/>
</dbReference>
<dbReference type="PANTHER" id="PTHR47999:SF59">
    <property type="entry name" value="TRANSCRIPTION FACTOR WER-LIKE"/>
    <property type="match status" value="1"/>
</dbReference>
<proteinExistence type="predicted"/>
<gene>
    <name evidence="7" type="ORF">EUGRSUZ_B00373</name>
</gene>
<dbReference type="InParanoid" id="A0A059CZ39"/>
<dbReference type="eggNOG" id="KOG0048">
    <property type="taxonomic scope" value="Eukaryota"/>
</dbReference>
<accession>A0A059CZ39</accession>
<keyword evidence="4" id="KW-0539">Nucleus</keyword>
<dbReference type="PROSITE" id="PS51294">
    <property type="entry name" value="HTH_MYB"/>
    <property type="match status" value="2"/>
</dbReference>
<feature type="domain" description="HTH myb-type" evidence="6">
    <location>
        <begin position="5"/>
        <end position="57"/>
    </location>
</feature>
<dbReference type="SMR" id="A0A059CZ39"/>
<dbReference type="Gene3D" id="1.10.10.60">
    <property type="entry name" value="Homeodomain-like"/>
    <property type="match status" value="2"/>
</dbReference>
<dbReference type="InterPro" id="IPR015495">
    <property type="entry name" value="Myb_TF_plants"/>
</dbReference>
<dbReference type="PROSITE" id="PS50090">
    <property type="entry name" value="MYB_LIKE"/>
    <property type="match status" value="2"/>
</dbReference>
<evidence type="ECO:0000256" key="1">
    <source>
        <dbReference type="ARBA" id="ARBA00004123"/>
    </source>
</evidence>
<evidence type="ECO:0000259" key="5">
    <source>
        <dbReference type="PROSITE" id="PS50090"/>
    </source>
</evidence>